<sequence length="299" mass="33621">MAMQCQLWMGSLEPNMTESFIMAAFHRMGQRPLTVKVMRNKFTGEPAGYAFVHFQTDEEAIDAMHKLNGKPIPGTFPVVRFRLNTASREARSNLQQEREFSVWVGDLSPDVDDYSLYRVFASKYSSIKTAKVILDGTGYTKGYGFVRFGNEEEQRNALYAMNGYSGLGTKPLKICTAVPKPKGVTTNQNSTTSVTSNAAYNNGSQEYNQYYDPSAYWQNYSAWSGYYGQGDQSAAAVTPIVEPVQAAIVKAQNDELALVEHKKIIDIDQMNQEFLDPELSFWDALESSQWFPNEVIEAH</sequence>
<dbReference type="PANTHER" id="PTHR37457">
    <property type="entry name" value="TRNA SELENOCYSTEINE 1-ASSOCIATED PROTEIN 1-RELATED"/>
    <property type="match status" value="1"/>
</dbReference>
<dbReference type="FunFam" id="3.30.70.330:FF:000159">
    <property type="entry name" value="tRNA selenocysteine 1-associated protein 1"/>
    <property type="match status" value="1"/>
</dbReference>
<evidence type="ECO:0000256" key="5">
    <source>
        <dbReference type="ARBA" id="ARBA00022737"/>
    </source>
</evidence>
<dbReference type="RefSeq" id="XP_013162796.1">
    <property type="nucleotide sequence ID" value="XM_013307342.1"/>
</dbReference>
<protein>
    <recommendedName>
        <fullName evidence="9">tRNA selenocysteine-associated protein 1</fullName>
    </recommendedName>
</protein>
<dbReference type="PANTHER" id="PTHR37457:SF3">
    <property type="entry name" value="TRNA SELENOCYSTEINE-ASSOCIATED PROTEIN 1"/>
    <property type="match status" value="1"/>
</dbReference>
<organism evidence="12">
    <name type="scientific">Papilio xuthus</name>
    <name type="common">Asian swallowtail butterfly</name>
    <dbReference type="NCBI Taxonomy" id="66420"/>
    <lineage>
        <taxon>Eukaryota</taxon>
        <taxon>Metazoa</taxon>
        <taxon>Ecdysozoa</taxon>
        <taxon>Arthropoda</taxon>
        <taxon>Hexapoda</taxon>
        <taxon>Insecta</taxon>
        <taxon>Pterygota</taxon>
        <taxon>Neoptera</taxon>
        <taxon>Endopterygota</taxon>
        <taxon>Lepidoptera</taxon>
        <taxon>Glossata</taxon>
        <taxon>Ditrysia</taxon>
        <taxon>Papilionoidea</taxon>
        <taxon>Papilionidae</taxon>
        <taxon>Papilioninae</taxon>
        <taxon>Papilio</taxon>
    </lineage>
</organism>
<feature type="domain" description="RRM" evidence="11">
    <location>
        <begin position="100"/>
        <end position="179"/>
    </location>
</feature>
<evidence type="ECO:0000256" key="7">
    <source>
        <dbReference type="ARBA" id="ARBA00022917"/>
    </source>
</evidence>
<dbReference type="GeneID" id="106114227"/>
<dbReference type="GO" id="GO:0003723">
    <property type="term" value="F:RNA binding"/>
    <property type="evidence" value="ECO:0007669"/>
    <property type="project" value="UniProtKB-UniRule"/>
</dbReference>
<comment type="subcellular location">
    <subcellularLocation>
        <location evidence="2">Cytoplasm</location>
    </subcellularLocation>
    <subcellularLocation>
        <location evidence="1">Nucleus</location>
    </subcellularLocation>
</comment>
<dbReference type="Pfam" id="PF17654">
    <property type="entry name" value="Trnau1ap"/>
    <property type="match status" value="1"/>
</dbReference>
<reference evidence="12" key="1">
    <citation type="submission" date="2025-08" db="UniProtKB">
        <authorList>
            <consortium name="RefSeq"/>
        </authorList>
    </citation>
    <scope>IDENTIFICATION</scope>
</reference>
<keyword evidence="4" id="KW-0963">Cytoplasm</keyword>
<evidence type="ECO:0000256" key="8">
    <source>
        <dbReference type="ARBA" id="ARBA00023242"/>
    </source>
</evidence>
<evidence type="ECO:0000256" key="6">
    <source>
        <dbReference type="ARBA" id="ARBA00022884"/>
    </source>
</evidence>
<evidence type="ECO:0000256" key="4">
    <source>
        <dbReference type="ARBA" id="ARBA00022490"/>
    </source>
</evidence>
<comment type="similarity">
    <text evidence="3">Belongs to the RRM TRSPAP family.</text>
</comment>
<keyword evidence="8" id="KW-0539">Nucleus</keyword>
<dbReference type="Pfam" id="PF00076">
    <property type="entry name" value="RRM_1"/>
    <property type="match status" value="2"/>
</dbReference>
<dbReference type="AlphaFoldDB" id="A0AAJ7E4V5"/>
<evidence type="ECO:0000256" key="3">
    <source>
        <dbReference type="ARBA" id="ARBA00008920"/>
    </source>
</evidence>
<dbReference type="InterPro" id="IPR040434">
    <property type="entry name" value="TSAP1"/>
</dbReference>
<proteinExistence type="inferred from homology"/>
<dbReference type="SUPFAM" id="SSF54928">
    <property type="entry name" value="RNA-binding domain, RBD"/>
    <property type="match status" value="2"/>
</dbReference>
<dbReference type="InterPro" id="IPR035979">
    <property type="entry name" value="RBD_domain_sf"/>
</dbReference>
<evidence type="ECO:0000313" key="12">
    <source>
        <dbReference type="RefSeq" id="XP_013162796.1"/>
    </source>
</evidence>
<dbReference type="SMART" id="SM00360">
    <property type="entry name" value="RRM"/>
    <property type="match status" value="2"/>
</dbReference>
<dbReference type="Proteomes" id="UP000694872">
    <property type="component" value="Unplaced"/>
</dbReference>
<dbReference type="GO" id="GO:0006412">
    <property type="term" value="P:translation"/>
    <property type="evidence" value="ECO:0007669"/>
    <property type="project" value="UniProtKB-KW"/>
</dbReference>
<dbReference type="Gene3D" id="3.30.70.330">
    <property type="match status" value="2"/>
</dbReference>
<keyword evidence="7" id="KW-0648">Protein biosynthesis</keyword>
<accession>A0AAJ7E4V5</accession>
<name>A0AAJ7E4V5_PAPXU</name>
<dbReference type="InterPro" id="IPR041085">
    <property type="entry name" value="TSAP1_C"/>
</dbReference>
<dbReference type="KEGG" id="pxu:106114227"/>
<dbReference type="FunFam" id="3.30.70.330:FF:000166">
    <property type="entry name" value="Trna selenocysteine 1-associated protein 1"/>
    <property type="match status" value="1"/>
</dbReference>
<evidence type="ECO:0000256" key="1">
    <source>
        <dbReference type="ARBA" id="ARBA00004123"/>
    </source>
</evidence>
<feature type="domain" description="RRM" evidence="11">
    <location>
        <begin position="5"/>
        <end position="97"/>
    </location>
</feature>
<keyword evidence="6 10" id="KW-0694">RNA-binding</keyword>
<dbReference type="PROSITE" id="PS50102">
    <property type="entry name" value="RRM"/>
    <property type="match status" value="2"/>
</dbReference>
<dbReference type="InterPro" id="IPR000504">
    <property type="entry name" value="RRM_dom"/>
</dbReference>
<dbReference type="InterPro" id="IPR012677">
    <property type="entry name" value="Nucleotide-bd_a/b_plait_sf"/>
</dbReference>
<dbReference type="CTD" id="33652"/>
<dbReference type="GO" id="GO:0005634">
    <property type="term" value="C:nucleus"/>
    <property type="evidence" value="ECO:0007669"/>
    <property type="project" value="UniProtKB-SubCell"/>
</dbReference>
<evidence type="ECO:0000256" key="10">
    <source>
        <dbReference type="PROSITE-ProRule" id="PRU00176"/>
    </source>
</evidence>
<evidence type="ECO:0000259" key="11">
    <source>
        <dbReference type="PROSITE" id="PS50102"/>
    </source>
</evidence>
<dbReference type="GO" id="GO:0005737">
    <property type="term" value="C:cytoplasm"/>
    <property type="evidence" value="ECO:0007669"/>
    <property type="project" value="UniProtKB-SubCell"/>
</dbReference>
<gene>
    <name evidence="12" type="primary">LOC106114227</name>
</gene>
<keyword evidence="5" id="KW-0677">Repeat</keyword>
<evidence type="ECO:0000256" key="2">
    <source>
        <dbReference type="ARBA" id="ARBA00004496"/>
    </source>
</evidence>
<evidence type="ECO:0000256" key="9">
    <source>
        <dbReference type="ARBA" id="ARBA00033477"/>
    </source>
</evidence>